<sequence length="79" mass="9029">MDYLAESCASFREECKTVSQNREESLDRYFLTDDACQALLADYTLEDLQEDARKAGIDPDGLSKRELAKKLFSKSEELN</sequence>
<organism evidence="1 2">
    <name type="scientific">Pyramidobacter piscolens W5455</name>
    <dbReference type="NCBI Taxonomy" id="352165"/>
    <lineage>
        <taxon>Bacteria</taxon>
        <taxon>Thermotogati</taxon>
        <taxon>Synergistota</taxon>
        <taxon>Synergistia</taxon>
        <taxon>Synergistales</taxon>
        <taxon>Dethiosulfovibrionaceae</taxon>
        <taxon>Pyramidobacter</taxon>
    </lineage>
</organism>
<evidence type="ECO:0000313" key="1">
    <source>
        <dbReference type="EMBL" id="EFB90839.1"/>
    </source>
</evidence>
<proteinExistence type="predicted"/>
<accession>A0ABM9ZVB1</accession>
<dbReference type="GeneID" id="90985364"/>
<reference evidence="1 2" key="1">
    <citation type="submission" date="2009-12" db="EMBL/GenBank/DDBJ databases">
        <authorList>
            <person name="Shrivastava S."/>
            <person name="Madupu R."/>
            <person name="Durkin A.S."/>
            <person name="Torralba M."/>
            <person name="Methe B."/>
            <person name="Sutton G.G."/>
            <person name="Strausberg R.L."/>
            <person name="Nelson K.E."/>
        </authorList>
    </citation>
    <scope>NUCLEOTIDE SEQUENCE [LARGE SCALE GENOMIC DNA]</scope>
    <source>
        <strain evidence="1 2">W5455</strain>
    </source>
</reference>
<keyword evidence="2" id="KW-1185">Reference proteome</keyword>
<gene>
    <name evidence="1" type="ORF">HMPREF7215_1156</name>
</gene>
<dbReference type="Proteomes" id="UP000006462">
    <property type="component" value="Unassembled WGS sequence"/>
</dbReference>
<name>A0ABM9ZVB1_9BACT</name>
<protein>
    <recommendedName>
        <fullName evidence="3">Rho termination factor N-terminal domain-containing protein</fullName>
    </recommendedName>
</protein>
<dbReference type="RefSeq" id="WP_009164724.1">
    <property type="nucleotide sequence ID" value="NZ_ADFP01000061.1"/>
</dbReference>
<evidence type="ECO:0008006" key="3">
    <source>
        <dbReference type="Google" id="ProtNLM"/>
    </source>
</evidence>
<comment type="caution">
    <text evidence="1">The sequence shown here is derived from an EMBL/GenBank/DDBJ whole genome shotgun (WGS) entry which is preliminary data.</text>
</comment>
<dbReference type="EMBL" id="ADFP01000061">
    <property type="protein sequence ID" value="EFB90839.1"/>
    <property type="molecule type" value="Genomic_DNA"/>
</dbReference>
<evidence type="ECO:0000313" key="2">
    <source>
        <dbReference type="Proteomes" id="UP000006462"/>
    </source>
</evidence>